<evidence type="ECO:0000256" key="4">
    <source>
        <dbReference type="ARBA" id="ARBA00023005"/>
    </source>
</evidence>
<organism evidence="7 8">
    <name type="scientific">Podarcis lilfordi</name>
    <name type="common">Lilford's wall lizard</name>
    <dbReference type="NCBI Taxonomy" id="74358"/>
    <lineage>
        <taxon>Eukaryota</taxon>
        <taxon>Metazoa</taxon>
        <taxon>Chordata</taxon>
        <taxon>Craniata</taxon>
        <taxon>Vertebrata</taxon>
        <taxon>Euteleostomi</taxon>
        <taxon>Lepidosauria</taxon>
        <taxon>Squamata</taxon>
        <taxon>Bifurcata</taxon>
        <taxon>Unidentata</taxon>
        <taxon>Episquamata</taxon>
        <taxon>Laterata</taxon>
        <taxon>Lacertibaenia</taxon>
        <taxon>Lacertidae</taxon>
        <taxon>Podarcis</taxon>
    </lineage>
</organism>
<evidence type="ECO:0000256" key="3">
    <source>
        <dbReference type="ARBA" id="ARBA00022525"/>
    </source>
</evidence>
<dbReference type="InterPro" id="IPR045860">
    <property type="entry name" value="Snake_toxin-like_sf"/>
</dbReference>
<gene>
    <name evidence="7" type="ORF">PODLI_1B000496</name>
</gene>
<evidence type="ECO:0000313" key="7">
    <source>
        <dbReference type="EMBL" id="CAI5781061.1"/>
    </source>
</evidence>
<proteinExistence type="inferred from homology"/>
<dbReference type="GO" id="GO:0019834">
    <property type="term" value="F:phospholipase A2 inhibitor activity"/>
    <property type="evidence" value="ECO:0007669"/>
    <property type="project" value="UniProtKB-KW"/>
</dbReference>
<dbReference type="Gene3D" id="2.10.60.10">
    <property type="entry name" value="CD59"/>
    <property type="match status" value="1"/>
</dbReference>
<evidence type="ECO:0000256" key="5">
    <source>
        <dbReference type="ARBA" id="ARBA00023157"/>
    </source>
</evidence>
<name>A0AA35P9T6_9SAUR</name>
<dbReference type="GO" id="GO:0005576">
    <property type="term" value="C:extracellular region"/>
    <property type="evidence" value="ECO:0007669"/>
    <property type="project" value="UniProtKB-SubCell"/>
</dbReference>
<dbReference type="EMBL" id="OX395133">
    <property type="protein sequence ID" value="CAI5781061.1"/>
    <property type="molecule type" value="Genomic_DNA"/>
</dbReference>
<dbReference type="Proteomes" id="UP001178461">
    <property type="component" value="Chromosome 8"/>
</dbReference>
<dbReference type="AlphaFoldDB" id="A0AA35P9T6"/>
<evidence type="ECO:0000256" key="1">
    <source>
        <dbReference type="ARBA" id="ARBA00004613"/>
    </source>
</evidence>
<protein>
    <submittedName>
        <fullName evidence="7">A2 inhibitor and Ly6 PLAUR domain-containing</fullName>
    </submittedName>
</protein>
<keyword evidence="3" id="KW-0964">Secreted</keyword>
<comment type="similarity">
    <text evidence="2">Belongs to the CNF-like-inhibitor family.</text>
</comment>
<comment type="subcellular location">
    <subcellularLocation>
        <location evidence="1">Secreted</location>
    </subcellularLocation>
</comment>
<dbReference type="Pfam" id="PF02988">
    <property type="entry name" value="PLA2_inh"/>
    <property type="match status" value="1"/>
</dbReference>
<keyword evidence="4" id="KW-0593">Phospholipase A2 inhibitor</keyword>
<feature type="domain" description="Phospholipase A2 inhibitor N-terminal" evidence="6">
    <location>
        <begin position="8"/>
        <end position="89"/>
    </location>
</feature>
<dbReference type="SUPFAM" id="SSF57302">
    <property type="entry name" value="Snake toxin-like"/>
    <property type="match status" value="1"/>
</dbReference>
<evidence type="ECO:0000313" key="8">
    <source>
        <dbReference type="Proteomes" id="UP001178461"/>
    </source>
</evidence>
<evidence type="ECO:0000259" key="6">
    <source>
        <dbReference type="Pfam" id="PF02988"/>
    </source>
</evidence>
<dbReference type="InterPro" id="IPR004126">
    <property type="entry name" value="PLipase_A2_inh_N"/>
</dbReference>
<evidence type="ECO:0000256" key="2">
    <source>
        <dbReference type="ARBA" id="ARBA00006570"/>
    </source>
</evidence>
<reference evidence="7" key="1">
    <citation type="submission" date="2022-12" db="EMBL/GenBank/DDBJ databases">
        <authorList>
            <person name="Alioto T."/>
            <person name="Alioto T."/>
            <person name="Gomez Garrido J."/>
        </authorList>
    </citation>
    <scope>NUCLEOTIDE SEQUENCE</scope>
</reference>
<keyword evidence="5" id="KW-1015">Disulfide bond</keyword>
<keyword evidence="8" id="KW-1185">Reference proteome</keyword>
<accession>A0AA35P9T6</accession>
<sequence>MSAVASLKCQFCWTKDDDCENTIQECNEDIGQLCISSVSEAEWLAFGRKFVYRSCANGQFCQTGYSRATVTPNMYMVTKTYCCDTDMCNSEPFERKS</sequence>